<reference evidence="2" key="1">
    <citation type="submission" date="2021-11" db="EMBL/GenBank/DDBJ databases">
        <title>Development of a sustainable strategy for remediation of hydrocarbon-contaminated territories based on the waste exchange concept.</title>
        <authorList>
            <person name="Elkin A."/>
        </authorList>
    </citation>
    <scope>NUCLEOTIDE SEQUENCE</scope>
    <source>
        <strain evidence="2">IEGM 757</strain>
    </source>
</reference>
<dbReference type="AlphaFoldDB" id="A0AAW4XJ78"/>
<proteinExistence type="predicted"/>
<evidence type="ECO:0000259" key="1">
    <source>
        <dbReference type="Pfam" id="PF04230"/>
    </source>
</evidence>
<dbReference type="GO" id="GO:0016740">
    <property type="term" value="F:transferase activity"/>
    <property type="evidence" value="ECO:0007669"/>
    <property type="project" value="UniProtKB-KW"/>
</dbReference>
<dbReference type="Proteomes" id="UP001198630">
    <property type="component" value="Unassembled WGS sequence"/>
</dbReference>
<evidence type="ECO:0000313" key="3">
    <source>
        <dbReference type="Proteomes" id="UP001198630"/>
    </source>
</evidence>
<name>A0AAW4XJ78_RHORH</name>
<organism evidence="2 3">
    <name type="scientific">Rhodococcus rhodochrous</name>
    <dbReference type="NCBI Taxonomy" id="1829"/>
    <lineage>
        <taxon>Bacteria</taxon>
        <taxon>Bacillati</taxon>
        <taxon>Actinomycetota</taxon>
        <taxon>Actinomycetes</taxon>
        <taxon>Mycobacteriales</taxon>
        <taxon>Nocardiaceae</taxon>
        <taxon>Rhodococcus</taxon>
    </lineage>
</organism>
<dbReference type="PANTHER" id="PTHR36836:SF1">
    <property type="entry name" value="COLANIC ACID BIOSYNTHESIS PROTEIN WCAK"/>
    <property type="match status" value="1"/>
</dbReference>
<evidence type="ECO:0000313" key="2">
    <source>
        <dbReference type="EMBL" id="MCD2112977.1"/>
    </source>
</evidence>
<dbReference type="EMBL" id="JAJNCO010000009">
    <property type="protein sequence ID" value="MCD2112977.1"/>
    <property type="molecule type" value="Genomic_DNA"/>
</dbReference>
<protein>
    <submittedName>
        <fullName evidence="2">Polysaccharide pyruvyl transferase family protein</fullName>
    </submittedName>
</protein>
<dbReference type="InterPro" id="IPR007345">
    <property type="entry name" value="Polysacch_pyruvyl_Trfase"/>
</dbReference>
<comment type="caution">
    <text evidence="2">The sequence shown here is derived from an EMBL/GenBank/DDBJ whole genome shotgun (WGS) entry which is preliminary data.</text>
</comment>
<gene>
    <name evidence="2" type="ORF">LQ384_17840</name>
</gene>
<feature type="domain" description="Polysaccharide pyruvyl transferase" evidence="1">
    <location>
        <begin position="19"/>
        <end position="300"/>
    </location>
</feature>
<sequence>MGMNVLINGAEVIDVRRGNRGAEQLLRSTSRRLTSMGFQPAVTVRQVDPALRAEIGLKEYVGNPRLQALDRIVPPIDMRGFATLRSFRGVLDASGYALGDPWGPHTAHWLMRKYTQWSALGLKIVALPQAFGPFEDPAVRSAAKAALERCDLIVAREEESYGHLQHLGIDPIKCRICPDVTIAEGPREPASDRKKRLVVVPNWNLAKRTNREKYLDCLTGVVEWGNTRGYEVVGLLHEGRGDLEILEVLAGVAQIRVLRDLSGWETKKFIAESSLVAAGRYHAVVAALSTGTPVVTHSWSHKYLELLRQFGVEDWLCDPGDREATLRALTAVEGVDTSALKDRKKKLVSEIEDMWVEVGGVLTK</sequence>
<dbReference type="Pfam" id="PF04230">
    <property type="entry name" value="PS_pyruv_trans"/>
    <property type="match status" value="1"/>
</dbReference>
<accession>A0AAW4XJ78</accession>
<keyword evidence="2" id="KW-0808">Transferase</keyword>
<dbReference type="RefSeq" id="WP_230791573.1">
    <property type="nucleotide sequence ID" value="NZ_JAJNCO010000009.1"/>
</dbReference>
<dbReference type="PANTHER" id="PTHR36836">
    <property type="entry name" value="COLANIC ACID BIOSYNTHESIS PROTEIN WCAK"/>
    <property type="match status" value="1"/>
</dbReference>